<reference evidence="2 3" key="1">
    <citation type="submission" date="2019-04" db="EMBL/GenBank/DDBJ databases">
        <title>Fungal friends and foes A comparative genomics study of 23 Aspergillus species from section Flavi.</title>
        <authorList>
            <consortium name="DOE Joint Genome Institute"/>
            <person name="Kjaerbolling I."/>
            <person name="Vesth T.C."/>
            <person name="Frisvad J.C."/>
            <person name="Nybo J.L."/>
            <person name="Theobald S."/>
            <person name="Kildgaard S."/>
            <person name="Petersen T.I."/>
            <person name="Kuo A."/>
            <person name="Sato A."/>
            <person name="Lyhne E.K."/>
            <person name="Kogle M.E."/>
            <person name="Wiebenga A."/>
            <person name="Kun R.S."/>
            <person name="Lubbers R.J."/>
            <person name="Makela M.R."/>
            <person name="Barry K."/>
            <person name="Chovatia M."/>
            <person name="Clum A."/>
            <person name="Daum C."/>
            <person name="Haridas S."/>
            <person name="He G."/>
            <person name="LaButti K."/>
            <person name="Lipzen A."/>
            <person name="Mondo S."/>
            <person name="Pangilinan J."/>
            <person name="Riley R."/>
            <person name="Salamov A."/>
            <person name="Simmons B.A."/>
            <person name="Magnuson J.K."/>
            <person name="Henrissat B."/>
            <person name="Mortensen U.H."/>
            <person name="Larsen T.O."/>
            <person name="De vries R.P."/>
            <person name="Grigoriev I.V."/>
            <person name="Machida M."/>
            <person name="Baker S.E."/>
            <person name="Andersen M.R."/>
        </authorList>
    </citation>
    <scope>NUCLEOTIDE SEQUENCE [LARGE SCALE GENOMIC DNA]</scope>
    <source>
        <strain evidence="2 3">CBS 117635</strain>
    </source>
</reference>
<feature type="signal peptide" evidence="1">
    <location>
        <begin position="1"/>
        <end position="17"/>
    </location>
</feature>
<organism evidence="2 3">
    <name type="scientific">Aspergillus minisclerotigenes</name>
    <dbReference type="NCBI Taxonomy" id="656917"/>
    <lineage>
        <taxon>Eukaryota</taxon>
        <taxon>Fungi</taxon>
        <taxon>Dikarya</taxon>
        <taxon>Ascomycota</taxon>
        <taxon>Pezizomycotina</taxon>
        <taxon>Eurotiomycetes</taxon>
        <taxon>Eurotiomycetidae</taxon>
        <taxon>Eurotiales</taxon>
        <taxon>Aspergillaceae</taxon>
        <taxon>Aspergillus</taxon>
        <taxon>Aspergillus subgen. Circumdati</taxon>
    </lineage>
</organism>
<name>A0A5N6IWX7_9EURO</name>
<sequence length="163" mass="15996">MQLIRLSAVLLLSGAYAAVAPEGPAPTEIPGGCNPAHPGSCPETATEIPGGLGCNPAHPGSCPTPTEIPGGCNPAHPGSCPTPTEIPGGCNPAHPGSCPSVTVVSGSSTYMSPVPVATSSGKFSGNLTSSSLNPLFTGAAPNNQLHYGVLLTGVIALAARAFF</sequence>
<dbReference type="EMBL" id="ML732841">
    <property type="protein sequence ID" value="KAB8269753.1"/>
    <property type="molecule type" value="Genomic_DNA"/>
</dbReference>
<dbReference type="AlphaFoldDB" id="A0A5N6IWX7"/>
<feature type="chain" id="PRO_5024912255" evidence="1">
    <location>
        <begin position="18"/>
        <end position="163"/>
    </location>
</feature>
<evidence type="ECO:0000256" key="1">
    <source>
        <dbReference type="SAM" id="SignalP"/>
    </source>
</evidence>
<accession>A0A5N6IWX7</accession>
<protein>
    <submittedName>
        <fullName evidence="2">Uncharacterized protein</fullName>
    </submittedName>
</protein>
<dbReference type="Proteomes" id="UP000326289">
    <property type="component" value="Unassembled WGS sequence"/>
</dbReference>
<proteinExistence type="predicted"/>
<evidence type="ECO:0000313" key="2">
    <source>
        <dbReference type="EMBL" id="KAB8269753.1"/>
    </source>
</evidence>
<keyword evidence="3" id="KW-1185">Reference proteome</keyword>
<keyword evidence="1" id="KW-0732">Signal</keyword>
<evidence type="ECO:0000313" key="3">
    <source>
        <dbReference type="Proteomes" id="UP000326289"/>
    </source>
</evidence>
<gene>
    <name evidence="2" type="ORF">BDV30DRAFT_242119</name>
</gene>